<keyword evidence="15" id="KW-1185">Reference proteome</keyword>
<comment type="cofactor">
    <cofactor evidence="1">
        <name>a divalent metal cation</name>
        <dbReference type="ChEBI" id="CHEBI:60240"/>
    </cofactor>
</comment>
<dbReference type="InterPro" id="IPR000086">
    <property type="entry name" value="NUDIX_hydrolase_dom"/>
</dbReference>
<dbReference type="InterPro" id="IPR003565">
    <property type="entry name" value="Tetra_PHTase"/>
</dbReference>
<evidence type="ECO:0000259" key="13">
    <source>
        <dbReference type="PROSITE" id="PS51462"/>
    </source>
</evidence>
<evidence type="ECO:0000256" key="12">
    <source>
        <dbReference type="ARBA" id="ARBA00048896"/>
    </source>
</evidence>
<evidence type="ECO:0000256" key="7">
    <source>
        <dbReference type="ARBA" id="ARBA00024504"/>
    </source>
</evidence>
<name>A0A8X7XEC9_POLSE</name>
<dbReference type="PANTHER" id="PTHR21340">
    <property type="entry name" value="DIADENOSINE 5,5-P1,P4-TETRAPHOSPHATE PYROPHOSPHOHYDROLASE MUTT"/>
    <property type="match status" value="1"/>
</dbReference>
<feature type="non-terminal residue" evidence="14">
    <location>
        <position position="1"/>
    </location>
</feature>
<evidence type="ECO:0000256" key="5">
    <source>
        <dbReference type="ARBA" id="ARBA00022741"/>
    </source>
</evidence>
<reference evidence="14 15" key="1">
    <citation type="journal article" date="2021" name="Cell">
        <title>Tracing the genetic footprints of vertebrate landing in non-teleost ray-finned fishes.</title>
        <authorList>
            <person name="Bi X."/>
            <person name="Wang K."/>
            <person name="Yang L."/>
            <person name="Pan H."/>
            <person name="Jiang H."/>
            <person name="Wei Q."/>
            <person name="Fang M."/>
            <person name="Yu H."/>
            <person name="Zhu C."/>
            <person name="Cai Y."/>
            <person name="He Y."/>
            <person name="Gan X."/>
            <person name="Zeng H."/>
            <person name="Yu D."/>
            <person name="Zhu Y."/>
            <person name="Jiang H."/>
            <person name="Qiu Q."/>
            <person name="Yang H."/>
            <person name="Zhang Y.E."/>
            <person name="Wang W."/>
            <person name="Zhu M."/>
            <person name="He S."/>
            <person name="Zhang G."/>
        </authorList>
    </citation>
    <scope>NUCLEOTIDE SEQUENCE [LARGE SCALE GENOMIC DNA]</scope>
    <source>
        <strain evidence="14">Bchr_013</strain>
    </source>
</reference>
<dbReference type="GO" id="GO:0006754">
    <property type="term" value="P:ATP biosynthetic process"/>
    <property type="evidence" value="ECO:0007669"/>
    <property type="project" value="TreeGrafter"/>
</dbReference>
<keyword evidence="5" id="KW-0547">Nucleotide-binding</keyword>
<dbReference type="FunFam" id="3.90.79.10:FF:000037">
    <property type="entry name" value="Nudix hydrolase 2"/>
    <property type="match status" value="1"/>
</dbReference>
<dbReference type="CDD" id="cd03428">
    <property type="entry name" value="NUDIX_Ap4A_Nudt2"/>
    <property type="match status" value="1"/>
</dbReference>
<feature type="domain" description="Nudix hydrolase" evidence="13">
    <location>
        <begin position="111"/>
        <end position="250"/>
    </location>
</feature>
<evidence type="ECO:0000256" key="11">
    <source>
        <dbReference type="ARBA" id="ARBA00048667"/>
    </source>
</evidence>
<comment type="catalytic activity">
    <reaction evidence="12">
        <text>P(1),P(4)-bis(5'-guanosyl) tetraphosphate + H2O = GMP + GTP + 2 H(+)</text>
        <dbReference type="Rhea" id="RHEA:22484"/>
        <dbReference type="ChEBI" id="CHEBI:15377"/>
        <dbReference type="ChEBI" id="CHEBI:15378"/>
        <dbReference type="ChEBI" id="CHEBI:37565"/>
        <dbReference type="ChEBI" id="CHEBI:57553"/>
        <dbReference type="ChEBI" id="CHEBI:58115"/>
        <dbReference type="EC" id="3.6.1.17"/>
    </reaction>
</comment>
<dbReference type="PROSITE" id="PS51462">
    <property type="entry name" value="NUDIX"/>
    <property type="match status" value="1"/>
</dbReference>
<feature type="non-terminal residue" evidence="14">
    <location>
        <position position="259"/>
    </location>
</feature>
<evidence type="ECO:0000256" key="4">
    <source>
        <dbReference type="ARBA" id="ARBA00018911"/>
    </source>
</evidence>
<protein>
    <recommendedName>
        <fullName evidence="4">Bis(5'-nucleosyl)-tetraphosphatase [asymmetrical]</fullName>
        <ecNumber evidence="3">3.6.1.17</ecNumber>
    </recommendedName>
    <alternativeName>
        <fullName evidence="9">Diadenosine 5',5'''-P1,P4-tetraphosphate asymmetrical hydrolase</fullName>
    </alternativeName>
    <alternativeName>
        <fullName evidence="8">Nucleoside diphosphate-linked moiety X motif 2</fullName>
    </alternativeName>
</protein>
<dbReference type="EMBL" id="JAATIS010001241">
    <property type="protein sequence ID" value="KAG2466522.1"/>
    <property type="molecule type" value="Genomic_DNA"/>
</dbReference>
<dbReference type="GO" id="GO:0006167">
    <property type="term" value="P:AMP biosynthetic process"/>
    <property type="evidence" value="ECO:0007669"/>
    <property type="project" value="TreeGrafter"/>
</dbReference>
<evidence type="ECO:0000256" key="10">
    <source>
        <dbReference type="ARBA" id="ARBA00045172"/>
    </source>
</evidence>
<accession>A0A8X7XEC9</accession>
<dbReference type="InterPro" id="IPR015797">
    <property type="entry name" value="NUDIX_hydrolase-like_dom_sf"/>
</dbReference>
<comment type="catalytic activity">
    <reaction evidence="7">
        <text>a 5'-end FAD-phospho-ribonucleoside in mRNA + H2O = a 5'-end phospho-adenosine-phospho-ribonucleoside in mRNA + FMN + 2 H(+)</text>
        <dbReference type="Rhea" id="RHEA:67588"/>
        <dbReference type="Rhea" id="RHEA-COMP:15719"/>
        <dbReference type="Rhea" id="RHEA-COMP:17275"/>
        <dbReference type="ChEBI" id="CHEBI:15377"/>
        <dbReference type="ChEBI" id="CHEBI:15378"/>
        <dbReference type="ChEBI" id="CHEBI:58210"/>
        <dbReference type="ChEBI" id="CHEBI:144051"/>
        <dbReference type="ChEBI" id="CHEBI:172372"/>
    </reaction>
    <physiologicalReaction direction="left-to-right" evidence="7">
        <dbReference type="Rhea" id="RHEA:67589"/>
    </physiologicalReaction>
</comment>
<evidence type="ECO:0000256" key="9">
    <source>
        <dbReference type="ARBA" id="ARBA00032644"/>
    </source>
</evidence>
<evidence type="ECO:0000313" key="14">
    <source>
        <dbReference type="EMBL" id="KAG2466522.1"/>
    </source>
</evidence>
<dbReference type="InterPro" id="IPR020084">
    <property type="entry name" value="NUDIX_hydrolase_CS"/>
</dbReference>
<dbReference type="PRINTS" id="PR01405">
    <property type="entry name" value="TETRPHPHTASE"/>
</dbReference>
<evidence type="ECO:0000256" key="3">
    <source>
        <dbReference type="ARBA" id="ARBA00012447"/>
    </source>
</evidence>
<evidence type="ECO:0000256" key="2">
    <source>
        <dbReference type="ARBA" id="ARBA00005582"/>
    </source>
</evidence>
<evidence type="ECO:0000256" key="8">
    <source>
        <dbReference type="ARBA" id="ARBA00029676"/>
    </source>
</evidence>
<dbReference type="EC" id="3.6.1.17" evidence="3"/>
<dbReference type="PROSITE" id="PS00893">
    <property type="entry name" value="NUDIX_BOX"/>
    <property type="match status" value="1"/>
</dbReference>
<evidence type="ECO:0000256" key="6">
    <source>
        <dbReference type="ARBA" id="ARBA00022801"/>
    </source>
</evidence>
<keyword evidence="6" id="KW-0378">Hydrolase</keyword>
<proteinExistence type="inferred from homology"/>
<dbReference type="AlphaFoldDB" id="A0A8X7XEC9"/>
<dbReference type="GO" id="GO:0004081">
    <property type="term" value="F:bis(5'-nucleosyl)-tetraphosphatase (asymmetrical) activity"/>
    <property type="evidence" value="ECO:0007669"/>
    <property type="project" value="UniProtKB-EC"/>
</dbReference>
<comment type="similarity">
    <text evidence="2">Belongs to the Nudix hydrolase family.</text>
</comment>
<dbReference type="GO" id="GO:0000166">
    <property type="term" value="F:nucleotide binding"/>
    <property type="evidence" value="ECO:0007669"/>
    <property type="project" value="UniProtKB-KW"/>
</dbReference>
<organism evidence="14 15">
    <name type="scientific">Polypterus senegalus</name>
    <name type="common">Senegal bichir</name>
    <dbReference type="NCBI Taxonomy" id="55291"/>
    <lineage>
        <taxon>Eukaryota</taxon>
        <taxon>Metazoa</taxon>
        <taxon>Chordata</taxon>
        <taxon>Craniata</taxon>
        <taxon>Vertebrata</taxon>
        <taxon>Euteleostomi</taxon>
        <taxon>Actinopterygii</taxon>
        <taxon>Polypteriformes</taxon>
        <taxon>Polypteridae</taxon>
        <taxon>Polypterus</taxon>
    </lineage>
</organism>
<dbReference type="InterPro" id="IPR051325">
    <property type="entry name" value="Nudix_hydrolase_domain"/>
</dbReference>
<dbReference type="PANTHER" id="PTHR21340:SF0">
    <property type="entry name" value="BIS(5'-NUCLEOSYL)-TETRAPHOSPHATASE [ASYMMETRICAL]"/>
    <property type="match status" value="1"/>
</dbReference>
<dbReference type="Proteomes" id="UP000886611">
    <property type="component" value="Unassembled WGS sequence"/>
</dbReference>
<comment type="catalytic activity">
    <reaction evidence="11">
        <text>a 5'-end CoA-ribonucleoside in mRNA + H2O = a 5'-end phospho-adenosine-phospho-ribonucleoside in mRNA + (R)-4'-phosphopantetheine + 2 H(+)</text>
        <dbReference type="Rhea" id="RHEA:67592"/>
        <dbReference type="Rhea" id="RHEA-COMP:15719"/>
        <dbReference type="Rhea" id="RHEA-COMP:17276"/>
        <dbReference type="ChEBI" id="CHEBI:15377"/>
        <dbReference type="ChEBI" id="CHEBI:15378"/>
        <dbReference type="ChEBI" id="CHEBI:61723"/>
        <dbReference type="ChEBI" id="CHEBI:144051"/>
        <dbReference type="ChEBI" id="CHEBI:172371"/>
    </reaction>
    <physiologicalReaction direction="left-to-right" evidence="11">
        <dbReference type="Rhea" id="RHEA:67593"/>
    </physiologicalReaction>
</comment>
<gene>
    <name evidence="14" type="primary">Nudt2</name>
    <name evidence="14" type="ORF">GTO96_0020759</name>
</gene>
<comment type="caution">
    <text evidence="14">The sequence shown here is derived from an EMBL/GenBank/DDBJ whole genome shotgun (WGS) entry which is preliminary data.</text>
</comment>
<dbReference type="Gene3D" id="3.90.79.10">
    <property type="entry name" value="Nucleoside Triphosphate Pyrophosphohydrolase"/>
    <property type="match status" value="1"/>
</dbReference>
<sequence>MNKIDEESGKQILEEDSSASIGEGETLDNIAEASSMLTTIQHMHCAVHTLQLAIRDGLKDHHAATVIGKLRQVTVAGRAPKTDAILKRHAGKGAILDQTTHWGGTCLMINMALRACGLIIYRRLSQASSKPEENIQFLLLQTSYGRHHWTPPKGHVDPGEDDLQTALRETEEEAGLKSMDFQIIDGFKKELQYEVRSQPKTVVYWLAELRDNNIEICLSKEHQAYRWLGLEKACQLSGYQDMQEALREAHSFLLRRKQN</sequence>
<comment type="function">
    <text evidence="10">Catalyzes the asymmetric hydrolysis of diadenosine 5',5'''-P1,P4-tetraphosphate (Ap4A) to yield AMP and ATP. Exhibits decapping activity towards FAD-capped RNAs and dpCoA-capped RNAs in vitro.</text>
</comment>
<evidence type="ECO:0000256" key="1">
    <source>
        <dbReference type="ARBA" id="ARBA00001968"/>
    </source>
</evidence>
<evidence type="ECO:0000313" key="15">
    <source>
        <dbReference type="Proteomes" id="UP000886611"/>
    </source>
</evidence>
<dbReference type="SUPFAM" id="SSF55811">
    <property type="entry name" value="Nudix"/>
    <property type="match status" value="1"/>
</dbReference>
<dbReference type="Pfam" id="PF00293">
    <property type="entry name" value="NUDIX"/>
    <property type="match status" value="1"/>
</dbReference>